<dbReference type="OrthoDB" id="725917at2"/>
<organism evidence="1 2">
    <name type="scientific">Seonamhaeicola sediminis</name>
    <dbReference type="NCBI Taxonomy" id="2528206"/>
    <lineage>
        <taxon>Bacteria</taxon>
        <taxon>Pseudomonadati</taxon>
        <taxon>Bacteroidota</taxon>
        <taxon>Flavobacteriia</taxon>
        <taxon>Flavobacteriales</taxon>
        <taxon>Flavobacteriaceae</taxon>
    </lineage>
</organism>
<sequence length="586" mass="64056">MKKYKLITIFCVLLGLSIVTLFNSCETINLDLQDDPNELSPESANPSFVLNSIIGTFGIQHSTLDGVLAPMVRHNHLFGTYANSAGTSTMNFTWQQTYAITTNLNFLKPIAEDRDLPQHVGVGQVIQAFAFTNLVDLIGTAAFSEAVNPEFENPKLDSGESIYNAVYDILDEAIVNLSKENSVPFEDLYYNGDADKWIKLANTLKIRMYVQSKLVATPAMVSSLNAIVASGNFISDPVDDFQVIFGTNENNPDVRHPYFQQQYADGTNAGNVFQNNDFMNLLLNTKMGGADPRTPYYFYRQDLNDPVAEDFDHCIDEDGFAYCYLGGGYDGRDHGDDEGIENDGEQRVAYGIYPGGGAYDSAGTQAEETEIANNSFVYDPNLDTGGDDGLTEEEQLALHVKTHLSTVNPSTVNSTNNGGAGVGPFLTASFTHFLLAEAALPVPQGMGASGDSAALLKKGMELAFQKVADVSGIPFSTDTAADFTTTEYIDEVMAEFDAASAEGKLEIIAREFYIACFGNSVEAYNLYRRTGYPDFEPHVLPSGGDFPRSFFIPSSEIETNANLTEADQKKLTDRVFWDTNPAGFID</sequence>
<gene>
    <name evidence="1" type="ORF">E1J38_012865</name>
</gene>
<keyword evidence="2" id="KW-1185">Reference proteome</keyword>
<dbReference type="EMBL" id="SMZJ02000009">
    <property type="protein sequence ID" value="TWO31647.1"/>
    <property type="molecule type" value="Genomic_DNA"/>
</dbReference>
<proteinExistence type="predicted"/>
<keyword evidence="1" id="KW-0449">Lipoprotein</keyword>
<dbReference type="InterPro" id="IPR024302">
    <property type="entry name" value="SusD-like"/>
</dbReference>
<accession>A0A562YB41</accession>
<protein>
    <submittedName>
        <fullName evidence="1">SusD/RagB family nutrient-binding outer membrane lipoprotein</fullName>
    </submittedName>
</protein>
<dbReference type="Gene3D" id="1.25.40.390">
    <property type="match status" value="2"/>
</dbReference>
<dbReference type="Proteomes" id="UP000295814">
    <property type="component" value="Unassembled WGS sequence"/>
</dbReference>
<dbReference type="Pfam" id="PF12741">
    <property type="entry name" value="SusD-like"/>
    <property type="match status" value="1"/>
</dbReference>
<reference evidence="1 2" key="2">
    <citation type="submission" date="2019-07" db="EMBL/GenBank/DDBJ databases">
        <title>Seonamhaeicola sp. W255 draft genome.</title>
        <authorList>
            <person name="Zhang X.-Y."/>
            <person name="Zhang R."/>
            <person name="Zhong Y.-L."/>
            <person name="Du Z.-J."/>
        </authorList>
    </citation>
    <scope>NUCLEOTIDE SEQUENCE [LARGE SCALE GENOMIC DNA]</scope>
    <source>
        <strain evidence="1 2">W255</strain>
    </source>
</reference>
<reference evidence="1 2" key="1">
    <citation type="submission" date="2019-03" db="EMBL/GenBank/DDBJ databases">
        <authorList>
            <person name="Zhong Y.L."/>
        </authorList>
    </citation>
    <scope>NUCLEOTIDE SEQUENCE [LARGE SCALE GENOMIC DNA]</scope>
    <source>
        <strain evidence="1 2">W255</strain>
    </source>
</reference>
<dbReference type="AlphaFoldDB" id="A0A562YB41"/>
<dbReference type="RefSeq" id="WP_133357249.1">
    <property type="nucleotide sequence ID" value="NZ_SMZJ02000009.1"/>
</dbReference>
<dbReference type="InterPro" id="IPR011990">
    <property type="entry name" value="TPR-like_helical_dom_sf"/>
</dbReference>
<evidence type="ECO:0000313" key="1">
    <source>
        <dbReference type="EMBL" id="TWO31647.1"/>
    </source>
</evidence>
<comment type="caution">
    <text evidence="1">The sequence shown here is derived from an EMBL/GenBank/DDBJ whole genome shotgun (WGS) entry which is preliminary data.</text>
</comment>
<dbReference type="InterPro" id="IPR041662">
    <property type="entry name" value="SusD-like_2"/>
</dbReference>
<evidence type="ECO:0000313" key="2">
    <source>
        <dbReference type="Proteomes" id="UP000295814"/>
    </source>
</evidence>
<dbReference type="SUPFAM" id="SSF48452">
    <property type="entry name" value="TPR-like"/>
    <property type="match status" value="1"/>
</dbReference>
<name>A0A562YB41_9FLAO</name>
<dbReference type="Pfam" id="PF12771">
    <property type="entry name" value="SusD-like_2"/>
    <property type="match status" value="1"/>
</dbReference>